<sequence>MTLTCMEEIEIIHQGCMTFPRLYVRAFARRRQPVWKRSGESTKDVRPFRGYMSEPLLDDVNQCGRGRENPPRM</sequence>
<dbReference type="EMBL" id="KZ502538">
    <property type="protein sequence ID" value="PKU76350.1"/>
    <property type="molecule type" value="Genomic_DNA"/>
</dbReference>
<keyword evidence="2" id="KW-1185">Reference proteome</keyword>
<evidence type="ECO:0000313" key="1">
    <source>
        <dbReference type="EMBL" id="PKU76350.1"/>
    </source>
</evidence>
<name>A0A2I0WL14_9ASPA</name>
<gene>
    <name evidence="1" type="ORF">MA16_Dca022781</name>
</gene>
<accession>A0A2I0WL14</accession>
<reference evidence="1 2" key="1">
    <citation type="journal article" date="2016" name="Sci. Rep.">
        <title>The Dendrobium catenatum Lindl. genome sequence provides insights into polysaccharide synthase, floral development and adaptive evolution.</title>
        <authorList>
            <person name="Zhang G.Q."/>
            <person name="Xu Q."/>
            <person name="Bian C."/>
            <person name="Tsai W.C."/>
            <person name="Yeh C.M."/>
            <person name="Liu K.W."/>
            <person name="Yoshida K."/>
            <person name="Zhang L.S."/>
            <person name="Chang S.B."/>
            <person name="Chen F."/>
            <person name="Shi Y."/>
            <person name="Su Y.Y."/>
            <person name="Zhang Y.Q."/>
            <person name="Chen L.J."/>
            <person name="Yin Y."/>
            <person name="Lin M."/>
            <person name="Huang H."/>
            <person name="Deng H."/>
            <person name="Wang Z.W."/>
            <person name="Zhu S.L."/>
            <person name="Zhao X."/>
            <person name="Deng C."/>
            <person name="Niu S.C."/>
            <person name="Huang J."/>
            <person name="Wang M."/>
            <person name="Liu G.H."/>
            <person name="Yang H.J."/>
            <person name="Xiao X.J."/>
            <person name="Hsiao Y.Y."/>
            <person name="Wu W.L."/>
            <person name="Chen Y.Y."/>
            <person name="Mitsuda N."/>
            <person name="Ohme-Takagi M."/>
            <person name="Luo Y.B."/>
            <person name="Van de Peer Y."/>
            <person name="Liu Z.J."/>
        </authorList>
    </citation>
    <scope>NUCLEOTIDE SEQUENCE [LARGE SCALE GENOMIC DNA]</scope>
    <source>
        <tissue evidence="1">The whole plant</tissue>
    </source>
</reference>
<reference evidence="1 2" key="2">
    <citation type="journal article" date="2017" name="Nature">
        <title>The Apostasia genome and the evolution of orchids.</title>
        <authorList>
            <person name="Zhang G.Q."/>
            <person name="Liu K.W."/>
            <person name="Li Z."/>
            <person name="Lohaus R."/>
            <person name="Hsiao Y.Y."/>
            <person name="Niu S.C."/>
            <person name="Wang J.Y."/>
            <person name="Lin Y.C."/>
            <person name="Xu Q."/>
            <person name="Chen L.J."/>
            <person name="Yoshida K."/>
            <person name="Fujiwara S."/>
            <person name="Wang Z.W."/>
            <person name="Zhang Y.Q."/>
            <person name="Mitsuda N."/>
            <person name="Wang M."/>
            <person name="Liu G.H."/>
            <person name="Pecoraro L."/>
            <person name="Huang H.X."/>
            <person name="Xiao X.J."/>
            <person name="Lin M."/>
            <person name="Wu X.Y."/>
            <person name="Wu W.L."/>
            <person name="Chen Y.Y."/>
            <person name="Chang S.B."/>
            <person name="Sakamoto S."/>
            <person name="Ohme-Takagi M."/>
            <person name="Yagi M."/>
            <person name="Zeng S.J."/>
            <person name="Shen C.Y."/>
            <person name="Yeh C.M."/>
            <person name="Luo Y.B."/>
            <person name="Tsai W.C."/>
            <person name="Van de Peer Y."/>
            <person name="Liu Z.J."/>
        </authorList>
    </citation>
    <scope>NUCLEOTIDE SEQUENCE [LARGE SCALE GENOMIC DNA]</scope>
    <source>
        <tissue evidence="1">The whole plant</tissue>
    </source>
</reference>
<proteinExistence type="predicted"/>
<dbReference type="Proteomes" id="UP000233837">
    <property type="component" value="Unassembled WGS sequence"/>
</dbReference>
<evidence type="ECO:0000313" key="2">
    <source>
        <dbReference type="Proteomes" id="UP000233837"/>
    </source>
</evidence>
<protein>
    <submittedName>
        <fullName evidence="1">Uncharacterized protein</fullName>
    </submittedName>
</protein>
<dbReference type="AlphaFoldDB" id="A0A2I0WL14"/>
<organism evidence="1 2">
    <name type="scientific">Dendrobium catenatum</name>
    <dbReference type="NCBI Taxonomy" id="906689"/>
    <lineage>
        <taxon>Eukaryota</taxon>
        <taxon>Viridiplantae</taxon>
        <taxon>Streptophyta</taxon>
        <taxon>Embryophyta</taxon>
        <taxon>Tracheophyta</taxon>
        <taxon>Spermatophyta</taxon>
        <taxon>Magnoliopsida</taxon>
        <taxon>Liliopsida</taxon>
        <taxon>Asparagales</taxon>
        <taxon>Orchidaceae</taxon>
        <taxon>Epidendroideae</taxon>
        <taxon>Malaxideae</taxon>
        <taxon>Dendrobiinae</taxon>
        <taxon>Dendrobium</taxon>
    </lineage>
</organism>